<reference evidence="1 2" key="1">
    <citation type="submission" date="2016-10" db="EMBL/GenBank/DDBJ databases">
        <authorList>
            <person name="de Groot N.N."/>
        </authorList>
    </citation>
    <scope>NUCLEOTIDE SEQUENCE [LARGE SCALE GENOMIC DNA]</scope>
    <source>
        <strain evidence="1 2">DSM 27630</strain>
    </source>
</reference>
<dbReference type="OrthoDB" id="17075at186828"/>
<name>A0A1I3DA27_9LACT</name>
<dbReference type="Proteomes" id="UP000198668">
    <property type="component" value="Unassembled WGS sequence"/>
</dbReference>
<proteinExistence type="predicted"/>
<gene>
    <name evidence="1" type="ORF">SAMN04489868_13211</name>
</gene>
<evidence type="ECO:0000313" key="2">
    <source>
        <dbReference type="Proteomes" id="UP000198668"/>
    </source>
</evidence>
<organism evidence="1 2">
    <name type="scientific">Pisciglobus halotolerans</name>
    <dbReference type="NCBI Taxonomy" id="745365"/>
    <lineage>
        <taxon>Bacteria</taxon>
        <taxon>Bacillati</taxon>
        <taxon>Bacillota</taxon>
        <taxon>Bacilli</taxon>
        <taxon>Lactobacillales</taxon>
        <taxon>Carnobacteriaceae</taxon>
    </lineage>
</organism>
<keyword evidence="2" id="KW-1185">Reference proteome</keyword>
<protein>
    <submittedName>
        <fullName evidence="1">Uncharacterized protein</fullName>
    </submittedName>
</protein>
<dbReference type="AlphaFoldDB" id="A0A1I3DA27"/>
<sequence length="189" mass="22574">MLERYKEGIKVEYEKEDSKEKRNQKRNEAIEEHFNNHFNLDKKLFSHYIQKHHLADKDQAVTEKIRRIDFTKANPRNSSFINELAFAGGAITEGFLDCFNIERNNSLEKYKAQLQVIERKESGKQTAYFIGTFDKDKLLRLSPYHERMDKLAEIVKEKEQQRLIGNRQEGKQQNNVKNIELIRKREEEE</sequence>
<dbReference type="EMBL" id="FOQE01000032">
    <property type="protein sequence ID" value="SFH83570.1"/>
    <property type="molecule type" value="Genomic_DNA"/>
</dbReference>
<evidence type="ECO:0000313" key="1">
    <source>
        <dbReference type="EMBL" id="SFH83570.1"/>
    </source>
</evidence>
<accession>A0A1I3DA27</accession>
<dbReference type="RefSeq" id="WP_092093178.1">
    <property type="nucleotide sequence ID" value="NZ_FOQE01000032.1"/>
</dbReference>